<gene>
    <name evidence="2" type="ORF">DWW32_07155</name>
</gene>
<accession>A0A395W8J6</accession>
<feature type="domain" description="N-acetyltransferase" evidence="1">
    <location>
        <begin position="10"/>
        <end position="161"/>
    </location>
</feature>
<dbReference type="EMBL" id="QRYQ01000012">
    <property type="protein sequence ID" value="RGU91227.1"/>
    <property type="molecule type" value="Genomic_DNA"/>
</dbReference>
<dbReference type="Pfam" id="PF00583">
    <property type="entry name" value="Acetyltransf_1"/>
    <property type="match status" value="1"/>
</dbReference>
<dbReference type="Proteomes" id="UP000265489">
    <property type="component" value="Unassembled WGS sequence"/>
</dbReference>
<dbReference type="AlphaFoldDB" id="A0A395W8J6"/>
<dbReference type="InterPro" id="IPR016181">
    <property type="entry name" value="Acyl_CoA_acyltransferase"/>
</dbReference>
<evidence type="ECO:0000313" key="2">
    <source>
        <dbReference type="EMBL" id="RGU91227.1"/>
    </source>
</evidence>
<dbReference type="GeneID" id="66580021"/>
<sequence>MNELLFSKKYYVRKLQKNDIDQIYGLYSKNHLYYQHCPPYVTRKSIESDMMTLPGNIDIKDKYYVGYFKNEKLIAVLDLIDGYPKKDIVFIGFFMMDINVQKNGIGSAIVNELIEYLTTLKYKEVRLGWINGNLQAEHFWIKNGFCPIKEDRVVLANRTIK</sequence>
<reference evidence="2 3" key="1">
    <citation type="submission" date="2018-08" db="EMBL/GenBank/DDBJ databases">
        <title>A genome reference for cultivated species of the human gut microbiota.</title>
        <authorList>
            <person name="Zou Y."/>
            <person name="Xue W."/>
            <person name="Luo G."/>
        </authorList>
    </citation>
    <scope>NUCLEOTIDE SEQUENCE [LARGE SCALE GENOMIC DNA]</scope>
    <source>
        <strain evidence="2 3">AF15-20</strain>
    </source>
</reference>
<name>A0A395W8J6_9FIRM</name>
<proteinExistence type="predicted"/>
<evidence type="ECO:0000313" key="3">
    <source>
        <dbReference type="Proteomes" id="UP000265489"/>
    </source>
</evidence>
<dbReference type="CDD" id="cd04301">
    <property type="entry name" value="NAT_SF"/>
    <property type="match status" value="1"/>
</dbReference>
<dbReference type="PROSITE" id="PS51186">
    <property type="entry name" value="GNAT"/>
    <property type="match status" value="1"/>
</dbReference>
<protein>
    <submittedName>
        <fullName evidence="2">GNAT family N-acetyltransferase</fullName>
    </submittedName>
</protein>
<dbReference type="RefSeq" id="WP_118325262.1">
    <property type="nucleotide sequence ID" value="NZ_JAJFOZ010000065.1"/>
</dbReference>
<evidence type="ECO:0000259" key="1">
    <source>
        <dbReference type="PROSITE" id="PS51186"/>
    </source>
</evidence>
<keyword evidence="2" id="KW-0808">Transferase</keyword>
<dbReference type="Gene3D" id="3.40.630.30">
    <property type="match status" value="1"/>
</dbReference>
<comment type="caution">
    <text evidence="2">The sequence shown here is derived from an EMBL/GenBank/DDBJ whole genome shotgun (WGS) entry which is preliminary data.</text>
</comment>
<dbReference type="GO" id="GO:0016747">
    <property type="term" value="F:acyltransferase activity, transferring groups other than amino-acyl groups"/>
    <property type="evidence" value="ECO:0007669"/>
    <property type="project" value="InterPro"/>
</dbReference>
<dbReference type="InterPro" id="IPR000182">
    <property type="entry name" value="GNAT_dom"/>
</dbReference>
<organism evidence="2 3">
    <name type="scientific">Holdemanella biformis</name>
    <dbReference type="NCBI Taxonomy" id="1735"/>
    <lineage>
        <taxon>Bacteria</taxon>
        <taxon>Bacillati</taxon>
        <taxon>Bacillota</taxon>
        <taxon>Erysipelotrichia</taxon>
        <taxon>Erysipelotrichales</taxon>
        <taxon>Erysipelotrichaceae</taxon>
        <taxon>Holdemanella</taxon>
    </lineage>
</organism>
<dbReference type="SUPFAM" id="SSF55729">
    <property type="entry name" value="Acyl-CoA N-acyltransferases (Nat)"/>
    <property type="match status" value="1"/>
</dbReference>